<keyword evidence="7" id="KW-1185">Reference proteome</keyword>
<dbReference type="GO" id="GO:0006351">
    <property type="term" value="P:DNA-templated transcription"/>
    <property type="evidence" value="ECO:0007669"/>
    <property type="project" value="InterPro"/>
</dbReference>
<dbReference type="EMBL" id="JANBVO010000010">
    <property type="protein sequence ID" value="KAJ9149221.1"/>
    <property type="molecule type" value="Genomic_DNA"/>
</dbReference>
<evidence type="ECO:0000259" key="5">
    <source>
        <dbReference type="SMART" id="SM00906"/>
    </source>
</evidence>
<comment type="caution">
    <text evidence="6">The sequence shown here is derived from an EMBL/GenBank/DDBJ whole genome shotgun (WGS) entry which is preliminary data.</text>
</comment>
<evidence type="ECO:0000313" key="7">
    <source>
        <dbReference type="Proteomes" id="UP001174694"/>
    </source>
</evidence>
<gene>
    <name evidence="6" type="ORF">NKR23_g4298</name>
</gene>
<evidence type="ECO:0000313" key="6">
    <source>
        <dbReference type="EMBL" id="KAJ9149221.1"/>
    </source>
</evidence>
<dbReference type="PANTHER" id="PTHR31001:SF50">
    <property type="entry name" value="ZN(II)2CYS6 TRANSCRIPTION FACTOR (EUROFUNG)"/>
    <property type="match status" value="1"/>
</dbReference>
<evidence type="ECO:0000256" key="4">
    <source>
        <dbReference type="SAM" id="MobiDB-lite"/>
    </source>
</evidence>
<feature type="region of interest" description="Disordered" evidence="4">
    <location>
        <begin position="42"/>
        <end position="88"/>
    </location>
</feature>
<keyword evidence="2" id="KW-0479">Metal-binding</keyword>
<dbReference type="PANTHER" id="PTHR31001">
    <property type="entry name" value="UNCHARACTERIZED TRANSCRIPTIONAL REGULATORY PROTEIN"/>
    <property type="match status" value="1"/>
</dbReference>
<protein>
    <recommendedName>
        <fullName evidence="5">Xylanolytic transcriptional activator regulatory domain-containing protein</fullName>
    </recommendedName>
</protein>
<reference evidence="6" key="1">
    <citation type="submission" date="2022-07" db="EMBL/GenBank/DDBJ databases">
        <title>Fungi with potential for degradation of polypropylene.</title>
        <authorList>
            <person name="Gostincar C."/>
        </authorList>
    </citation>
    <scope>NUCLEOTIDE SEQUENCE</scope>
    <source>
        <strain evidence="6">EXF-13308</strain>
    </source>
</reference>
<comment type="subcellular location">
    <subcellularLocation>
        <location evidence="1">Nucleus</location>
    </subcellularLocation>
</comment>
<dbReference type="GO" id="GO:0005634">
    <property type="term" value="C:nucleus"/>
    <property type="evidence" value="ECO:0007669"/>
    <property type="project" value="UniProtKB-SubCell"/>
</dbReference>
<dbReference type="SMART" id="SM00906">
    <property type="entry name" value="Fungal_trans"/>
    <property type="match status" value="1"/>
</dbReference>
<evidence type="ECO:0000256" key="1">
    <source>
        <dbReference type="ARBA" id="ARBA00004123"/>
    </source>
</evidence>
<sequence length="712" mass="78290">MPAETTAEGDGTTAIIISAKDKQKGLLDRLRRLEGIVEGLGIQVEEGKESQQQGVGPTPPNERGRDAKTKQQHGAQHDHVPLDAAQKSQSSQFAEDFGRLMVSEKGTTYIGNRFWGQLSDEVRSIREVVEDEYETELDPSPASSSSEYLSGGIPFLCGHEVATTEDLQPLPSQVSYIWQIFVERVDPFIKVLHVPTISNAIRDSSGQFNLLNPGMAALMFAASLAAITSLSELEVLSSFGESRDQLIARYTLGTEQCLAKADVLRTTDINVIQALTIYLETLGLRRGTRVVWSLTGLLIRAAESMGLHRDRPHLSSLSPFETEMRRRLWWHICFLDAKMGDCQVSEVSINEGIFDTREPTNLNDADIDLNMTAVPAAREGFTDMTPCLVRCEIWRLARRKMSLTSRHGPQGAEALPELDELLSKSRKSLAELWLPHLQLDIQLHAFLSTMVRIEFTQYDLVIHHPGYGKDGAISTRGPGADQRYHYFLSSLASIESALALETAPETARWGWASRSYVQWPAITTLLGNLCSQPWGPTCERAWTSVKRICSFIPGTALNEPLHQPICMLMTAAARHRSKELERLRVLPAVAEQLRHLETVHYANETATWALSADRLGFETAIAEERLTIETKVSTGRATHCTASTSVDSLGIMASLGDLWDDVAEAAPAVALSGPGSLSADALDSASSANGLEASSVCSMWHEISQGGEMPWS</sequence>
<dbReference type="InterPro" id="IPR007219">
    <property type="entry name" value="XnlR_reg_dom"/>
</dbReference>
<dbReference type="GO" id="GO:0003677">
    <property type="term" value="F:DNA binding"/>
    <property type="evidence" value="ECO:0007669"/>
    <property type="project" value="InterPro"/>
</dbReference>
<dbReference type="AlphaFoldDB" id="A0AA38VS94"/>
<dbReference type="Pfam" id="PF04082">
    <property type="entry name" value="Fungal_trans"/>
    <property type="match status" value="1"/>
</dbReference>
<feature type="compositionally biased region" description="Basic and acidic residues" evidence="4">
    <location>
        <begin position="62"/>
        <end position="81"/>
    </location>
</feature>
<accession>A0AA38VS94</accession>
<dbReference type="InterPro" id="IPR050613">
    <property type="entry name" value="Sec_Metabolite_Reg"/>
</dbReference>
<feature type="domain" description="Xylanolytic transcriptional activator regulatory" evidence="5">
    <location>
        <begin position="291"/>
        <end position="365"/>
    </location>
</feature>
<evidence type="ECO:0000256" key="2">
    <source>
        <dbReference type="ARBA" id="ARBA00022723"/>
    </source>
</evidence>
<dbReference type="GO" id="GO:0008270">
    <property type="term" value="F:zinc ion binding"/>
    <property type="evidence" value="ECO:0007669"/>
    <property type="project" value="InterPro"/>
</dbReference>
<evidence type="ECO:0000256" key="3">
    <source>
        <dbReference type="ARBA" id="ARBA00023242"/>
    </source>
</evidence>
<proteinExistence type="predicted"/>
<dbReference type="Proteomes" id="UP001174694">
    <property type="component" value="Unassembled WGS sequence"/>
</dbReference>
<organism evidence="6 7">
    <name type="scientific">Pleurostoma richardsiae</name>
    <dbReference type="NCBI Taxonomy" id="41990"/>
    <lineage>
        <taxon>Eukaryota</taxon>
        <taxon>Fungi</taxon>
        <taxon>Dikarya</taxon>
        <taxon>Ascomycota</taxon>
        <taxon>Pezizomycotina</taxon>
        <taxon>Sordariomycetes</taxon>
        <taxon>Sordariomycetidae</taxon>
        <taxon>Calosphaeriales</taxon>
        <taxon>Pleurostomataceae</taxon>
        <taxon>Pleurostoma</taxon>
    </lineage>
</organism>
<dbReference type="CDD" id="cd12148">
    <property type="entry name" value="fungal_TF_MHR"/>
    <property type="match status" value="1"/>
</dbReference>
<name>A0AA38VS94_9PEZI</name>
<keyword evidence="3" id="KW-0539">Nucleus</keyword>